<evidence type="ECO:0000313" key="2">
    <source>
        <dbReference type="WBParaSite" id="L893_g20971.t1"/>
    </source>
</evidence>
<evidence type="ECO:0000313" key="1">
    <source>
        <dbReference type="Proteomes" id="UP000095287"/>
    </source>
</evidence>
<dbReference type="WBParaSite" id="L893_g20971.t1">
    <property type="protein sequence ID" value="L893_g20971.t1"/>
    <property type="gene ID" value="L893_g20971"/>
</dbReference>
<sequence length="91" mass="10083">MDTLIKEWSFLRASSESSLLGLQKVLSFHSPELSTAGIQAFHAGPYLAPFYAPHIFRSKVPFLDDGIVTCADDLAPPFSSHYLLGRCPRPF</sequence>
<keyword evidence="1" id="KW-1185">Reference proteome</keyword>
<dbReference type="Proteomes" id="UP000095287">
    <property type="component" value="Unplaced"/>
</dbReference>
<protein>
    <submittedName>
        <fullName evidence="2">Uncharacterized protein</fullName>
    </submittedName>
</protein>
<proteinExistence type="predicted"/>
<name>A0A1I7YYG6_9BILA</name>
<organism evidence="1 2">
    <name type="scientific">Steinernema glaseri</name>
    <dbReference type="NCBI Taxonomy" id="37863"/>
    <lineage>
        <taxon>Eukaryota</taxon>
        <taxon>Metazoa</taxon>
        <taxon>Ecdysozoa</taxon>
        <taxon>Nematoda</taxon>
        <taxon>Chromadorea</taxon>
        <taxon>Rhabditida</taxon>
        <taxon>Tylenchina</taxon>
        <taxon>Panagrolaimomorpha</taxon>
        <taxon>Strongyloidoidea</taxon>
        <taxon>Steinernematidae</taxon>
        <taxon>Steinernema</taxon>
    </lineage>
</organism>
<accession>A0A1I7YYG6</accession>
<dbReference type="AlphaFoldDB" id="A0A1I7YYG6"/>
<reference evidence="2" key="1">
    <citation type="submission" date="2016-11" db="UniProtKB">
        <authorList>
            <consortium name="WormBaseParasite"/>
        </authorList>
    </citation>
    <scope>IDENTIFICATION</scope>
</reference>